<accession>A0A5Q0H5Z8</accession>
<reference evidence="2" key="1">
    <citation type="journal article" date="2021" name="Curr. Microbiol.">
        <title>Complete genome of nocamycin-producing strain Saccharothrix syringae NRRL B-16468 reveals the biosynthetic potential for secondary metabolites.</title>
        <authorList>
            <person name="Mo X."/>
            <person name="Yang S."/>
        </authorList>
    </citation>
    <scope>NUCLEOTIDE SEQUENCE [LARGE SCALE GENOMIC DNA]</scope>
    <source>
        <strain evidence="2">ATCC 51364 / DSM 43886 / JCM 6844 / KCTC 9398 / NBRC 14523 / NRRL B-16468 / INA 2240</strain>
    </source>
</reference>
<organism evidence="1 2">
    <name type="scientific">Saccharothrix syringae</name>
    <name type="common">Nocardiopsis syringae</name>
    <dbReference type="NCBI Taxonomy" id="103733"/>
    <lineage>
        <taxon>Bacteria</taxon>
        <taxon>Bacillati</taxon>
        <taxon>Actinomycetota</taxon>
        <taxon>Actinomycetes</taxon>
        <taxon>Pseudonocardiales</taxon>
        <taxon>Pseudonocardiaceae</taxon>
        <taxon>Saccharothrix</taxon>
    </lineage>
</organism>
<keyword evidence="1" id="KW-0378">Hydrolase</keyword>
<keyword evidence="1" id="KW-0645">Protease</keyword>
<proteinExistence type="predicted"/>
<evidence type="ECO:0000313" key="2">
    <source>
        <dbReference type="Proteomes" id="UP000325787"/>
    </source>
</evidence>
<dbReference type="GO" id="GO:0006508">
    <property type="term" value="P:proteolysis"/>
    <property type="evidence" value="ECO:0007669"/>
    <property type="project" value="UniProtKB-KW"/>
</dbReference>
<dbReference type="AlphaFoldDB" id="A0A5Q0H5Z8"/>
<dbReference type="InterPro" id="IPR009003">
    <property type="entry name" value="Peptidase_S1_PA"/>
</dbReference>
<dbReference type="Pfam" id="PF13365">
    <property type="entry name" value="Trypsin_2"/>
    <property type="match status" value="1"/>
</dbReference>
<sequence>MGFERERRRWRVRLSDESGRFRGGGTMLDERHLLTCARVVGEAGGPDARVVVDFVGVPEAARGAASVVEGAWVPATEGERGDVALLRLERPEPAAHGAPLRRMPLGDHQAVRVHGFPDGSGGGLWTPAHLAGSAGEWVRLNRVGEAEPIVAGYRGGAVVDEASGCVVGVVVGHCSGDAGLVGWMIPVETVLGHLPLLGRWVQGVPAVDESLAATRADAVDVSLANALFDWVTGVGAGALWPVVTGDRGSAGAAALRLVVALADRERSARLPDPPREVGRPPAGSVVLAVDASGRTADEVRRRVDERLGRAVRFGGTVVVDAVDDAAEPDRLVEEVLVPLARREGIRVVAAFRRESSQVDVVRAKPGAGGPVEDGVPVRLGALGALVAELAAIEEHQVTVVPRFVGLPVLGARATRLRGAVNRLRSAWAAGDTAWVERYVGESEREVARALAEGRRWRAVLDGLVDRYDLLRARFDAYAEKARDHGLVEDLELGGAYGRAWDLLREPPYDLRAAEPAVDDYVEVVRRRIEEKGA</sequence>
<dbReference type="Gene3D" id="2.40.10.120">
    <property type="match status" value="1"/>
</dbReference>
<dbReference type="EMBL" id="CP034550">
    <property type="protein sequence ID" value="QFZ21280.1"/>
    <property type="molecule type" value="Genomic_DNA"/>
</dbReference>
<dbReference type="SUPFAM" id="SSF50494">
    <property type="entry name" value="Trypsin-like serine proteases"/>
    <property type="match status" value="1"/>
</dbReference>
<dbReference type="OrthoDB" id="3330134at2"/>
<dbReference type="KEGG" id="ssyi:EKG83_31305"/>
<dbReference type="GO" id="GO:0004252">
    <property type="term" value="F:serine-type endopeptidase activity"/>
    <property type="evidence" value="ECO:0007669"/>
    <property type="project" value="InterPro"/>
</dbReference>
<gene>
    <name evidence="1" type="ORF">EKG83_31305</name>
</gene>
<protein>
    <submittedName>
        <fullName evidence="1">Serine protease</fullName>
    </submittedName>
</protein>
<dbReference type="Proteomes" id="UP000325787">
    <property type="component" value="Chromosome"/>
</dbReference>
<keyword evidence="2" id="KW-1185">Reference proteome</keyword>
<dbReference type="RefSeq" id="WP_033429307.1">
    <property type="nucleotide sequence ID" value="NZ_CP034550.1"/>
</dbReference>
<name>A0A5Q0H5Z8_SACSY</name>
<evidence type="ECO:0000313" key="1">
    <source>
        <dbReference type="EMBL" id="QFZ21280.1"/>
    </source>
</evidence>